<dbReference type="Pfam" id="PF03050">
    <property type="entry name" value="DDE_Tnp_IS66"/>
    <property type="match status" value="1"/>
</dbReference>
<dbReference type="InterPro" id="IPR052344">
    <property type="entry name" value="Transposase-related"/>
</dbReference>
<feature type="domain" description="Transposase IS66 central" evidence="1">
    <location>
        <begin position="1"/>
        <end position="60"/>
    </location>
</feature>
<protein>
    <recommendedName>
        <fullName evidence="1">Transposase IS66 central domain-containing protein</fullName>
    </recommendedName>
</protein>
<evidence type="ECO:0000259" key="1">
    <source>
        <dbReference type="Pfam" id="PF03050"/>
    </source>
</evidence>
<gene>
    <name evidence="2" type="ORF">CT19425_P70100</name>
</gene>
<accession>A0A375IUK4</accession>
<dbReference type="InterPro" id="IPR004291">
    <property type="entry name" value="Transposase_IS66_central"/>
</dbReference>
<keyword evidence="2" id="KW-0614">Plasmid</keyword>
<dbReference type="Proteomes" id="UP000255505">
    <property type="component" value="Plasmid III"/>
</dbReference>
<dbReference type="PANTHER" id="PTHR33678">
    <property type="entry name" value="BLL1576 PROTEIN"/>
    <property type="match status" value="1"/>
</dbReference>
<reference evidence="2 3" key="1">
    <citation type="submission" date="2018-01" db="EMBL/GenBank/DDBJ databases">
        <authorList>
            <person name="Gaut B.S."/>
            <person name="Morton B.R."/>
            <person name="Clegg M.T."/>
            <person name="Duvall M.R."/>
        </authorList>
    </citation>
    <scope>NUCLEOTIDE SEQUENCE [LARGE SCALE GENOMIC DNA]</scope>
    <source>
        <strain evidence="2">Cupriavidus taiwanensis LMG 19425</strain>
        <plasmid evidence="3">Plasmid iii</plasmid>
    </source>
</reference>
<evidence type="ECO:0000313" key="3">
    <source>
        <dbReference type="Proteomes" id="UP000255505"/>
    </source>
</evidence>
<proteinExistence type="predicted"/>
<dbReference type="AlphaFoldDB" id="A0A375IUK4"/>
<dbReference type="PANTHER" id="PTHR33678:SF1">
    <property type="entry name" value="BLL1576 PROTEIN"/>
    <property type="match status" value="1"/>
</dbReference>
<sequence length="61" mass="6630">MPGSGLLGHVLVGKFCDHLPLYRQSAIYARDGVELSRSTLADWVGQASALLRPLVDAIRHT</sequence>
<organism evidence="2 3">
    <name type="scientific">Cupriavidus taiwanensis</name>
    <dbReference type="NCBI Taxonomy" id="164546"/>
    <lineage>
        <taxon>Bacteria</taxon>
        <taxon>Pseudomonadati</taxon>
        <taxon>Pseudomonadota</taxon>
        <taxon>Betaproteobacteria</taxon>
        <taxon>Burkholderiales</taxon>
        <taxon>Burkholderiaceae</taxon>
        <taxon>Cupriavidus</taxon>
    </lineage>
</organism>
<name>A0A375IUK4_9BURK</name>
<evidence type="ECO:0000313" key="2">
    <source>
        <dbReference type="EMBL" id="SPK77760.1"/>
    </source>
</evidence>
<dbReference type="EMBL" id="LT991978">
    <property type="protein sequence ID" value="SPK77760.1"/>
    <property type="molecule type" value="Genomic_DNA"/>
</dbReference>
<geneLocation type="plasmid" evidence="2">
    <name>III</name>
</geneLocation>